<dbReference type="GO" id="GO:0003723">
    <property type="term" value="F:RNA binding"/>
    <property type="evidence" value="ECO:0007669"/>
    <property type="project" value="InterPro"/>
</dbReference>
<feature type="compositionally biased region" description="Basic and acidic residues" evidence="1">
    <location>
        <begin position="86"/>
        <end position="102"/>
    </location>
</feature>
<feature type="domain" description="RNA-binding protein KhpB N-terminal" evidence="2">
    <location>
        <begin position="3"/>
        <end position="54"/>
    </location>
</feature>
<evidence type="ECO:0000256" key="1">
    <source>
        <dbReference type="SAM" id="MobiDB-lite"/>
    </source>
</evidence>
<evidence type="ECO:0000313" key="3">
    <source>
        <dbReference type="EMBL" id="SFV69189.1"/>
    </source>
</evidence>
<dbReference type="EMBL" id="FPHF01000113">
    <property type="protein sequence ID" value="SFV69189.1"/>
    <property type="molecule type" value="Genomic_DNA"/>
</dbReference>
<dbReference type="InterPro" id="IPR039247">
    <property type="entry name" value="KhpB"/>
</dbReference>
<sequence length="311" mass="35706">MLKIEASTLEIAYQNAASKLECSITQLKIEVVQVPSKGFLGFFKKRAIIVAIRLEEKELDSKPNKETKAEIKQEKKSTKETSVSPKKSESKKAKKVQKEKSVKNHKKQTVLNDTIMPASFVSDQDDEEDDDLNGLDFTADYDDEYDERSDEEEVQTSTNLDSIVEEVQTKINGLFKLTCFAIDSIEVSAYDCETLLIEFKGDDAALLIGKEGYRYKALSYMIFNWINSKYEVQLRLEIAEFLKNQEESIGRYLINVCENIDRDGRAQTKILDGVLVQIALKELRERYPQKYVVIRSTRDGLKYIIINDYNN</sequence>
<dbReference type="Gene3D" id="3.30.1370.180">
    <property type="match status" value="1"/>
</dbReference>
<dbReference type="InterPro" id="IPR032782">
    <property type="entry name" value="KhpB_N"/>
</dbReference>
<gene>
    <name evidence="3" type="ORF">MNB_SM-4-799</name>
</gene>
<organism evidence="3">
    <name type="scientific">hydrothermal vent metagenome</name>
    <dbReference type="NCBI Taxonomy" id="652676"/>
    <lineage>
        <taxon>unclassified sequences</taxon>
        <taxon>metagenomes</taxon>
        <taxon>ecological metagenomes</taxon>
    </lineage>
</organism>
<evidence type="ECO:0000259" key="2">
    <source>
        <dbReference type="SMART" id="SM01245"/>
    </source>
</evidence>
<dbReference type="PANTHER" id="PTHR35800">
    <property type="entry name" value="PROTEIN JAG"/>
    <property type="match status" value="1"/>
</dbReference>
<proteinExistence type="predicted"/>
<feature type="compositionally biased region" description="Basic and acidic residues" evidence="1">
    <location>
        <begin position="60"/>
        <end position="79"/>
    </location>
</feature>
<dbReference type="InterPro" id="IPR038247">
    <property type="entry name" value="Jag_N_dom_sf"/>
</dbReference>
<reference evidence="3" key="1">
    <citation type="submission" date="2016-10" db="EMBL/GenBank/DDBJ databases">
        <authorList>
            <person name="de Groot N.N."/>
        </authorList>
    </citation>
    <scope>NUCLEOTIDE SEQUENCE</scope>
</reference>
<dbReference type="Pfam" id="PF14804">
    <property type="entry name" value="Jag_N"/>
    <property type="match status" value="1"/>
</dbReference>
<name>A0A1W1CTU5_9ZZZZ</name>
<accession>A0A1W1CTU5</accession>
<dbReference type="AlphaFoldDB" id="A0A1W1CTU5"/>
<dbReference type="Gene3D" id="3.30.300.20">
    <property type="match status" value="1"/>
</dbReference>
<dbReference type="InterPro" id="IPR040977">
    <property type="entry name" value="HP1451_C"/>
</dbReference>
<dbReference type="PANTHER" id="PTHR35800:SF1">
    <property type="entry name" value="RNA-BINDING PROTEIN KHPB"/>
    <property type="match status" value="1"/>
</dbReference>
<dbReference type="SMART" id="SM01245">
    <property type="entry name" value="Jag_N"/>
    <property type="match status" value="1"/>
</dbReference>
<dbReference type="Pfam" id="PF18472">
    <property type="entry name" value="HP1451_C"/>
    <property type="match status" value="1"/>
</dbReference>
<dbReference type="Gene3D" id="3.30.30.80">
    <property type="entry name" value="probable RNA-binding protein from clostridium symbiosum atcc 14940"/>
    <property type="match status" value="1"/>
</dbReference>
<dbReference type="InterPro" id="IPR015946">
    <property type="entry name" value="KH_dom-like_a/b"/>
</dbReference>
<protein>
    <submittedName>
        <fullName evidence="3">RNA-binding protein Jag</fullName>
    </submittedName>
</protein>
<feature type="region of interest" description="Disordered" evidence="1">
    <location>
        <begin position="60"/>
        <end position="108"/>
    </location>
</feature>